<proteinExistence type="predicted"/>
<keyword evidence="2" id="KW-1185">Reference proteome</keyword>
<organism evidence="1 2">
    <name type="scientific">Petrolisthes cinctipes</name>
    <name type="common">Flat porcelain crab</name>
    <dbReference type="NCBI Taxonomy" id="88211"/>
    <lineage>
        <taxon>Eukaryota</taxon>
        <taxon>Metazoa</taxon>
        <taxon>Ecdysozoa</taxon>
        <taxon>Arthropoda</taxon>
        <taxon>Crustacea</taxon>
        <taxon>Multicrustacea</taxon>
        <taxon>Malacostraca</taxon>
        <taxon>Eumalacostraca</taxon>
        <taxon>Eucarida</taxon>
        <taxon>Decapoda</taxon>
        <taxon>Pleocyemata</taxon>
        <taxon>Anomura</taxon>
        <taxon>Galatheoidea</taxon>
        <taxon>Porcellanidae</taxon>
        <taxon>Petrolisthes</taxon>
    </lineage>
</organism>
<evidence type="ECO:0000313" key="1">
    <source>
        <dbReference type="EMBL" id="KAK3852371.1"/>
    </source>
</evidence>
<dbReference type="Proteomes" id="UP001286313">
    <property type="component" value="Unassembled WGS sequence"/>
</dbReference>
<accession>A0AAE1EK81</accession>
<dbReference type="AlphaFoldDB" id="A0AAE1EK81"/>
<reference evidence="1" key="1">
    <citation type="submission" date="2023-10" db="EMBL/GenBank/DDBJ databases">
        <title>Genome assemblies of two species of porcelain crab, Petrolisthes cinctipes and Petrolisthes manimaculis (Anomura: Porcellanidae).</title>
        <authorList>
            <person name="Angst P."/>
        </authorList>
    </citation>
    <scope>NUCLEOTIDE SEQUENCE</scope>
    <source>
        <strain evidence="1">PB745_01</strain>
        <tissue evidence="1">Gill</tissue>
    </source>
</reference>
<comment type="caution">
    <text evidence="1">The sequence shown here is derived from an EMBL/GenBank/DDBJ whole genome shotgun (WGS) entry which is preliminary data.</text>
</comment>
<dbReference type="EMBL" id="JAWQEG010007457">
    <property type="protein sequence ID" value="KAK3852371.1"/>
    <property type="molecule type" value="Genomic_DNA"/>
</dbReference>
<sequence length="89" mass="9718">MDSLSAGCLVQVFIQSVVAFEPFLLYLASPNSTALMAPIVQISAPGEEGGEGWVPGREKTEENAWKKRGLEMTVTLRVKFEGMWRSGGE</sequence>
<gene>
    <name evidence="1" type="ORF">Pcinc_041043</name>
</gene>
<evidence type="ECO:0000313" key="2">
    <source>
        <dbReference type="Proteomes" id="UP001286313"/>
    </source>
</evidence>
<protein>
    <submittedName>
        <fullName evidence="1">Uncharacterized protein</fullName>
    </submittedName>
</protein>
<name>A0AAE1EK81_PETCI</name>